<accession>A4BJL6</accession>
<dbReference type="InterPro" id="IPR008407">
    <property type="entry name" value="Brnchd-chn_aa_trnsp_AzlD"/>
</dbReference>
<keyword evidence="1 2" id="KW-0812">Transmembrane</keyword>
<dbReference type="EMBL" id="AAOE01000035">
    <property type="protein sequence ID" value="EAR07656.1"/>
    <property type="molecule type" value="Genomic_DNA"/>
</dbReference>
<sequence length="102" mass="10826">MTVEIMISSPWFIIAAMTVTTLATRWGGVFLMSVVPISNRVHRFIQAMSASVLVAILAPLALTGDWGARLALLATAIVVLIVKKPLPGIAAGIAVAALVRWF</sequence>
<evidence type="ECO:0000256" key="1">
    <source>
        <dbReference type="SAM" id="Phobius"/>
    </source>
</evidence>
<dbReference type="HOGENOM" id="CLU_152361_1_0_6"/>
<dbReference type="AlphaFoldDB" id="A4BJL6"/>
<keyword evidence="1" id="KW-1133">Transmembrane helix</keyword>
<keyword evidence="1" id="KW-0472">Membrane</keyword>
<evidence type="ECO:0000313" key="2">
    <source>
        <dbReference type="EMBL" id="EAR07656.1"/>
    </source>
</evidence>
<dbReference type="RefSeq" id="WP_008048573.1">
    <property type="nucleotide sequence ID" value="NZ_CH724155.1"/>
</dbReference>
<gene>
    <name evidence="2" type="ORF">MED297_06439</name>
</gene>
<keyword evidence="3" id="KW-1185">Reference proteome</keyword>
<feature type="transmembrane region" description="Helical" evidence="1">
    <location>
        <begin position="70"/>
        <end position="99"/>
    </location>
</feature>
<feature type="transmembrane region" description="Helical" evidence="1">
    <location>
        <begin position="44"/>
        <end position="64"/>
    </location>
</feature>
<organism evidence="2 3">
    <name type="scientific">Reinekea blandensis MED297</name>
    <dbReference type="NCBI Taxonomy" id="314283"/>
    <lineage>
        <taxon>Bacteria</taxon>
        <taxon>Pseudomonadati</taxon>
        <taxon>Pseudomonadota</taxon>
        <taxon>Gammaproteobacteria</taxon>
        <taxon>Oceanospirillales</taxon>
        <taxon>Saccharospirillaceae</taxon>
        <taxon>Reinekea</taxon>
    </lineage>
</organism>
<evidence type="ECO:0000313" key="3">
    <source>
        <dbReference type="Proteomes" id="UP000005953"/>
    </source>
</evidence>
<protein>
    <submittedName>
        <fullName evidence="2">Putative transmembrane protein</fullName>
    </submittedName>
</protein>
<reference evidence="2 3" key="1">
    <citation type="submission" date="2006-02" db="EMBL/GenBank/DDBJ databases">
        <authorList>
            <person name="Pinhassi J."/>
            <person name="Pedros-Alio C."/>
            <person name="Ferriera S."/>
            <person name="Johnson J."/>
            <person name="Kravitz S."/>
            <person name="Halpern A."/>
            <person name="Remington K."/>
            <person name="Beeson K."/>
            <person name="Tran B."/>
            <person name="Rogers Y.-H."/>
            <person name="Friedman R."/>
            <person name="Venter J.C."/>
        </authorList>
    </citation>
    <scope>NUCLEOTIDE SEQUENCE [LARGE SCALE GENOMIC DNA]</scope>
    <source>
        <strain evidence="2 3">MED297</strain>
    </source>
</reference>
<proteinExistence type="predicted"/>
<feature type="transmembrane region" description="Helical" evidence="1">
    <location>
        <begin position="12"/>
        <end position="32"/>
    </location>
</feature>
<dbReference type="STRING" id="314283.MED297_06439"/>
<name>A4BJL6_9GAMM</name>
<dbReference type="Pfam" id="PF05437">
    <property type="entry name" value="AzlD"/>
    <property type="match status" value="1"/>
</dbReference>
<dbReference type="Proteomes" id="UP000005953">
    <property type="component" value="Unassembled WGS sequence"/>
</dbReference>
<comment type="caution">
    <text evidence="2">The sequence shown here is derived from an EMBL/GenBank/DDBJ whole genome shotgun (WGS) entry which is preliminary data.</text>
</comment>